<evidence type="ECO:0000256" key="3">
    <source>
        <dbReference type="ARBA" id="ARBA00022737"/>
    </source>
</evidence>
<evidence type="ECO:0000259" key="11">
    <source>
        <dbReference type="PROSITE" id="PS51873"/>
    </source>
</evidence>
<feature type="domain" description="Bromo" evidence="10">
    <location>
        <begin position="167"/>
        <end position="237"/>
    </location>
</feature>
<dbReference type="AlphaFoldDB" id="A0A1V8SW46"/>
<reference evidence="13" key="1">
    <citation type="submission" date="2017-03" db="EMBL/GenBank/DDBJ databases">
        <title>Genomes of endolithic fungi from Antarctica.</title>
        <authorList>
            <person name="Coleine C."/>
            <person name="Masonjones S."/>
            <person name="Stajich J.E."/>
        </authorList>
    </citation>
    <scope>NUCLEOTIDE SEQUENCE [LARGE SCALE GENOMIC DNA]</scope>
    <source>
        <strain evidence="13">CCFEE 5527</strain>
    </source>
</reference>
<dbReference type="GO" id="GO:0016567">
    <property type="term" value="P:protein ubiquitination"/>
    <property type="evidence" value="ECO:0007669"/>
    <property type="project" value="InterPro"/>
</dbReference>
<keyword evidence="3" id="KW-0677">Repeat</keyword>
<feature type="region of interest" description="Disordered" evidence="9">
    <location>
        <begin position="363"/>
        <end position="383"/>
    </location>
</feature>
<evidence type="ECO:0000256" key="4">
    <source>
        <dbReference type="ARBA" id="ARBA00022771"/>
    </source>
</evidence>
<dbReference type="Pfam" id="PF00439">
    <property type="entry name" value="Bromodomain"/>
    <property type="match status" value="1"/>
</dbReference>
<proteinExistence type="predicted"/>
<dbReference type="EMBL" id="NAJO01000025">
    <property type="protein sequence ID" value="OQO03280.1"/>
    <property type="molecule type" value="Genomic_DNA"/>
</dbReference>
<dbReference type="PROSITE" id="PS50014">
    <property type="entry name" value="BROMODOMAIN_2"/>
    <property type="match status" value="1"/>
</dbReference>
<evidence type="ECO:0000256" key="9">
    <source>
        <dbReference type="SAM" id="MobiDB-lite"/>
    </source>
</evidence>
<evidence type="ECO:0000256" key="5">
    <source>
        <dbReference type="ARBA" id="ARBA00022786"/>
    </source>
</evidence>
<name>A0A1V8SW46_9PEZI</name>
<dbReference type="GO" id="GO:0006325">
    <property type="term" value="P:chromatin organization"/>
    <property type="evidence" value="ECO:0007669"/>
    <property type="project" value="UniProtKB-ARBA"/>
</dbReference>
<dbReference type="InterPro" id="IPR001487">
    <property type="entry name" value="Bromodomain"/>
</dbReference>
<evidence type="ECO:0000256" key="2">
    <source>
        <dbReference type="ARBA" id="ARBA00022723"/>
    </source>
</evidence>
<dbReference type="CDD" id="cd04369">
    <property type="entry name" value="Bromodomain"/>
    <property type="match status" value="1"/>
</dbReference>
<evidence type="ECO:0008006" key="14">
    <source>
        <dbReference type="Google" id="ProtNLM"/>
    </source>
</evidence>
<dbReference type="Gene3D" id="1.20.120.1750">
    <property type="match status" value="1"/>
</dbReference>
<feature type="domain" description="RING-type" evidence="11">
    <location>
        <begin position="39"/>
        <end position="359"/>
    </location>
</feature>
<feature type="compositionally biased region" description="Acidic residues" evidence="9">
    <location>
        <begin position="363"/>
        <end position="382"/>
    </location>
</feature>
<evidence type="ECO:0000256" key="6">
    <source>
        <dbReference type="ARBA" id="ARBA00022833"/>
    </source>
</evidence>
<dbReference type="SUPFAM" id="SSF47370">
    <property type="entry name" value="Bromodomain"/>
    <property type="match status" value="1"/>
</dbReference>
<dbReference type="GO" id="GO:0008270">
    <property type="term" value="F:zinc ion binding"/>
    <property type="evidence" value="ECO:0007669"/>
    <property type="project" value="UniProtKB-KW"/>
</dbReference>
<dbReference type="SMART" id="SM00297">
    <property type="entry name" value="BROMO"/>
    <property type="match status" value="1"/>
</dbReference>
<evidence type="ECO:0000256" key="7">
    <source>
        <dbReference type="ARBA" id="ARBA00023117"/>
    </source>
</evidence>
<dbReference type="InParanoid" id="A0A1V8SW46"/>
<dbReference type="InterPro" id="IPR044066">
    <property type="entry name" value="TRIAD_supradom"/>
</dbReference>
<dbReference type="Gene3D" id="1.20.920.10">
    <property type="entry name" value="Bromodomain-like"/>
    <property type="match status" value="1"/>
</dbReference>
<gene>
    <name evidence="12" type="ORF">B0A48_11536</name>
</gene>
<keyword evidence="4" id="KW-0863">Zinc-finger</keyword>
<comment type="caution">
    <text evidence="12">The sequence shown here is derived from an EMBL/GenBank/DDBJ whole genome shotgun (WGS) entry which is preliminary data.</text>
</comment>
<evidence type="ECO:0000313" key="13">
    <source>
        <dbReference type="Proteomes" id="UP000192596"/>
    </source>
</evidence>
<organism evidence="12 13">
    <name type="scientific">Cryoendolithus antarcticus</name>
    <dbReference type="NCBI Taxonomy" id="1507870"/>
    <lineage>
        <taxon>Eukaryota</taxon>
        <taxon>Fungi</taxon>
        <taxon>Dikarya</taxon>
        <taxon>Ascomycota</taxon>
        <taxon>Pezizomycotina</taxon>
        <taxon>Dothideomycetes</taxon>
        <taxon>Dothideomycetidae</taxon>
        <taxon>Cladosporiales</taxon>
        <taxon>Cladosporiaceae</taxon>
        <taxon>Cryoendolithus</taxon>
    </lineage>
</organism>
<evidence type="ECO:0000313" key="12">
    <source>
        <dbReference type="EMBL" id="OQO03280.1"/>
    </source>
</evidence>
<keyword evidence="7 8" id="KW-0103">Bromodomain</keyword>
<keyword evidence="13" id="KW-1185">Reference proteome</keyword>
<dbReference type="CDD" id="cd20336">
    <property type="entry name" value="Rcat_RBR"/>
    <property type="match status" value="1"/>
</dbReference>
<dbReference type="GO" id="GO:0004842">
    <property type="term" value="F:ubiquitin-protein transferase activity"/>
    <property type="evidence" value="ECO:0007669"/>
    <property type="project" value="InterPro"/>
</dbReference>
<sequence>MLRRTITDTVATAQPTEVKDVPTVVPPTEPKVDTATEATARTCVVCCDTVKTTPGDPIMVKPCRLCPADYCSKCLIEMFTAAAYIKDRLPPQCCTLLQLHTVLPHLAPEIVTAYRMKSTEWIARIKTYCPSKPCSVFIPETVVPSHVGASKPKSLQQILRQVLDKMREAPASRFFRDASLQSSLPGYNDIIHMPTDLDTIQRLVDASTYTKAGQFLETVKLIKTNAVKYNKSSDHPVAQAAKDVVAIAQREVANSIDQLVDTVHDVAQSTQQLFACPTCHIAICTRCRQIAHTGYCDNSAEDHEAAMLLSFGYKRCPRCKHGLKKMYGCSHMACICGAHFCWYCMKSIRDCNGDCAEMQAEYSSEEGGNEGEDDSDESEDELASPNIPLAGAVTATNASANAADTPTQGATTAIENAQAPQGSPDGIGNLSQLTRNLDAGGARRWAGAEEDFGEEPDDSLHTQVWSCIHNFALFDPKPDGYYHGDLKLMECNRCTAHVEPYALTKAGHVARPLRRKHKPVDLIGKGFSYECKKCFLIACLRCKDVYEAEGDGSKAWP</sequence>
<dbReference type="STRING" id="1507870.A0A1V8SW46"/>
<evidence type="ECO:0000256" key="1">
    <source>
        <dbReference type="ARBA" id="ARBA00022679"/>
    </source>
</evidence>
<keyword evidence="5" id="KW-0833">Ubl conjugation pathway</keyword>
<dbReference type="Proteomes" id="UP000192596">
    <property type="component" value="Unassembled WGS sequence"/>
</dbReference>
<dbReference type="PRINTS" id="PR00503">
    <property type="entry name" value="BROMODOMAIN"/>
</dbReference>
<dbReference type="InterPro" id="IPR036427">
    <property type="entry name" value="Bromodomain-like_sf"/>
</dbReference>
<protein>
    <recommendedName>
        <fullName evidence="14">Bromo domain-containing protein</fullName>
    </recommendedName>
</protein>
<evidence type="ECO:0000256" key="8">
    <source>
        <dbReference type="PROSITE-ProRule" id="PRU00035"/>
    </source>
</evidence>
<keyword evidence="6" id="KW-0862">Zinc</keyword>
<accession>A0A1V8SW46</accession>
<keyword evidence="1" id="KW-0808">Transferase</keyword>
<dbReference type="SUPFAM" id="SSF57850">
    <property type="entry name" value="RING/U-box"/>
    <property type="match status" value="1"/>
</dbReference>
<dbReference type="InterPro" id="IPR031127">
    <property type="entry name" value="E3_UB_ligase_RBR"/>
</dbReference>
<dbReference type="OrthoDB" id="10009520at2759"/>
<dbReference type="PROSITE" id="PS51873">
    <property type="entry name" value="TRIAD"/>
    <property type="match status" value="1"/>
</dbReference>
<evidence type="ECO:0000259" key="10">
    <source>
        <dbReference type="PROSITE" id="PS50014"/>
    </source>
</evidence>
<dbReference type="PANTHER" id="PTHR11685">
    <property type="entry name" value="RBR FAMILY RING FINGER AND IBR DOMAIN-CONTAINING"/>
    <property type="match status" value="1"/>
</dbReference>
<keyword evidence="2" id="KW-0479">Metal-binding</keyword>